<feature type="region of interest" description="Disordered" evidence="1">
    <location>
        <begin position="40"/>
        <end position="68"/>
    </location>
</feature>
<proteinExistence type="predicted"/>
<evidence type="ECO:0000256" key="1">
    <source>
        <dbReference type="SAM" id="MobiDB-lite"/>
    </source>
</evidence>
<gene>
    <name evidence="2" type="ORF">QE152_g15702</name>
</gene>
<feature type="compositionally biased region" description="Basic and acidic residues" evidence="1">
    <location>
        <begin position="144"/>
        <end position="159"/>
    </location>
</feature>
<keyword evidence="3" id="KW-1185">Reference proteome</keyword>
<sequence>MDFTNKTKNKDVVGAGEEWISGIRSLGEYLDETDESAVFRRRSSISRTPPQSTSSGQTMVQARSHGPNVPEAGIVAEELVAEGKDLQWMDEEIRTSPAYKLQGDKLRTYQERKEGQSTKRKRMESPGSSEGTCPTLLRQVDQLQGDKLRTYQERKEGQSTKRKRMESPGSSEGTCPTLLRQVDHQVDDITKKWPDECYKNTKPMEVTTIRERTGNLALIANPNAPPVGDILEDIKQGFPEVLTLMEEHPPWATSWRTLNKVHGGKDVMLEIHGGKEKAEVLKHEIMNKNSGTKVEIKNRNSTVYVSGIDA</sequence>
<evidence type="ECO:0000313" key="2">
    <source>
        <dbReference type="EMBL" id="KAK9729860.1"/>
    </source>
</evidence>
<evidence type="ECO:0000313" key="3">
    <source>
        <dbReference type="Proteomes" id="UP001458880"/>
    </source>
</evidence>
<organism evidence="2 3">
    <name type="scientific">Popillia japonica</name>
    <name type="common">Japanese beetle</name>
    <dbReference type="NCBI Taxonomy" id="7064"/>
    <lineage>
        <taxon>Eukaryota</taxon>
        <taxon>Metazoa</taxon>
        <taxon>Ecdysozoa</taxon>
        <taxon>Arthropoda</taxon>
        <taxon>Hexapoda</taxon>
        <taxon>Insecta</taxon>
        <taxon>Pterygota</taxon>
        <taxon>Neoptera</taxon>
        <taxon>Endopterygota</taxon>
        <taxon>Coleoptera</taxon>
        <taxon>Polyphaga</taxon>
        <taxon>Scarabaeiformia</taxon>
        <taxon>Scarabaeidae</taxon>
        <taxon>Rutelinae</taxon>
        <taxon>Popillia</taxon>
    </lineage>
</organism>
<dbReference type="AlphaFoldDB" id="A0AAW1L794"/>
<dbReference type="EMBL" id="JASPKY010000156">
    <property type="protein sequence ID" value="KAK9729860.1"/>
    <property type="molecule type" value="Genomic_DNA"/>
</dbReference>
<reference evidence="2 3" key="1">
    <citation type="journal article" date="2024" name="BMC Genomics">
        <title>De novo assembly and annotation of Popillia japonica's genome with initial clues to its potential as an invasive pest.</title>
        <authorList>
            <person name="Cucini C."/>
            <person name="Boschi S."/>
            <person name="Funari R."/>
            <person name="Cardaioli E."/>
            <person name="Iannotti N."/>
            <person name="Marturano G."/>
            <person name="Paoli F."/>
            <person name="Bruttini M."/>
            <person name="Carapelli A."/>
            <person name="Frati F."/>
            <person name="Nardi F."/>
        </authorList>
    </citation>
    <scope>NUCLEOTIDE SEQUENCE [LARGE SCALE GENOMIC DNA]</scope>
    <source>
        <strain evidence="2">DMR45628</strain>
    </source>
</reference>
<name>A0AAW1L794_POPJA</name>
<dbReference type="Proteomes" id="UP001458880">
    <property type="component" value="Unassembled WGS sequence"/>
</dbReference>
<comment type="caution">
    <text evidence="2">The sequence shown here is derived from an EMBL/GenBank/DDBJ whole genome shotgun (WGS) entry which is preliminary data.</text>
</comment>
<feature type="compositionally biased region" description="Basic and acidic residues" evidence="1">
    <location>
        <begin position="107"/>
        <end position="117"/>
    </location>
</feature>
<protein>
    <submittedName>
        <fullName evidence="2">Uncharacterized protein</fullName>
    </submittedName>
</protein>
<accession>A0AAW1L794</accession>
<feature type="compositionally biased region" description="Polar residues" evidence="1">
    <location>
        <begin position="45"/>
        <end position="61"/>
    </location>
</feature>
<feature type="region of interest" description="Disordered" evidence="1">
    <location>
        <begin position="107"/>
        <end position="176"/>
    </location>
</feature>